<dbReference type="SUPFAM" id="SSF53448">
    <property type="entry name" value="Nucleotide-diphospho-sugar transferases"/>
    <property type="match status" value="1"/>
</dbReference>
<dbReference type="Pfam" id="PF22640">
    <property type="entry name" value="ManC_GMP_beta-helix"/>
    <property type="match status" value="1"/>
</dbReference>
<evidence type="ECO:0000259" key="2">
    <source>
        <dbReference type="Pfam" id="PF22640"/>
    </source>
</evidence>
<dbReference type="GO" id="GO:0009298">
    <property type="term" value="P:GDP-mannose biosynthetic process"/>
    <property type="evidence" value="ECO:0007669"/>
    <property type="project" value="TreeGrafter"/>
</dbReference>
<dbReference type="EMBL" id="VSSQ01033253">
    <property type="protein sequence ID" value="MPM84784.1"/>
    <property type="molecule type" value="Genomic_DNA"/>
</dbReference>
<dbReference type="PANTHER" id="PTHR46390">
    <property type="entry name" value="MANNOSE-1-PHOSPHATE GUANYLYLTRANSFERASE"/>
    <property type="match status" value="1"/>
</dbReference>
<dbReference type="GO" id="GO:0004475">
    <property type="term" value="F:mannose-1-phosphate guanylyltransferase (GTP) activity"/>
    <property type="evidence" value="ECO:0007669"/>
    <property type="project" value="TreeGrafter"/>
</dbReference>
<sequence>MLVGSLYAKSLDPEAVIINSASDHVVTDLPEFIRVMKLAAKIAATKPYLVAVGIIPQFPSSAFGYIKVGSDLQKLDRGLSLFQVESFTEKPNVPTALAFISTGKYFWNANMYVWSAKELVKAFEKYMPEMLADCQKLLTVSAENFARELPAIYQKAEAISFDYAISEKTDNLVLIPGNFGWNDVGDWKVVYDLGRKDLNGNVIIADPEENPEEKVVLLQSERNLVHSNGRLISMIGISDLVVIDTPDALLICPKGKSQDVKKMVDKLKEEKKDSYL</sequence>
<dbReference type="PANTHER" id="PTHR46390:SF1">
    <property type="entry name" value="MANNOSE-1-PHOSPHATE GUANYLYLTRANSFERASE"/>
    <property type="match status" value="1"/>
</dbReference>
<dbReference type="Gene3D" id="3.90.550.10">
    <property type="entry name" value="Spore Coat Polysaccharide Biosynthesis Protein SpsA, Chain A"/>
    <property type="match status" value="1"/>
</dbReference>
<evidence type="ECO:0000259" key="1">
    <source>
        <dbReference type="Pfam" id="PF00483"/>
    </source>
</evidence>
<feature type="domain" description="Nucleotidyl transferase" evidence="1">
    <location>
        <begin position="19"/>
        <end position="198"/>
    </location>
</feature>
<dbReference type="InterPro" id="IPR054566">
    <property type="entry name" value="ManC/GMP-like_b-helix"/>
</dbReference>
<protein>
    <submittedName>
        <fullName evidence="3">Alginate biosynthesis protein AlgA</fullName>
    </submittedName>
</protein>
<feature type="domain" description="MannoseP isomerase/GMP-like beta-helix" evidence="2">
    <location>
        <begin position="214"/>
        <end position="267"/>
    </location>
</feature>
<reference evidence="3" key="1">
    <citation type="submission" date="2019-08" db="EMBL/GenBank/DDBJ databases">
        <authorList>
            <person name="Kucharzyk K."/>
            <person name="Murdoch R.W."/>
            <person name="Higgins S."/>
            <person name="Loffler F."/>
        </authorList>
    </citation>
    <scope>NUCLEOTIDE SEQUENCE</scope>
</reference>
<proteinExistence type="predicted"/>
<evidence type="ECO:0000313" key="3">
    <source>
        <dbReference type="EMBL" id="MPM84784.1"/>
    </source>
</evidence>
<dbReference type="InterPro" id="IPR051161">
    <property type="entry name" value="Mannose-6P_isomerase_type2"/>
</dbReference>
<dbReference type="Pfam" id="PF00483">
    <property type="entry name" value="NTP_transferase"/>
    <property type="match status" value="1"/>
</dbReference>
<gene>
    <name evidence="3" type="primary">algA_18</name>
    <name evidence="3" type="ORF">SDC9_131860</name>
</gene>
<accession>A0A645D629</accession>
<name>A0A645D629_9ZZZZ</name>
<dbReference type="InterPro" id="IPR029044">
    <property type="entry name" value="Nucleotide-diphossugar_trans"/>
</dbReference>
<comment type="caution">
    <text evidence="3">The sequence shown here is derived from an EMBL/GenBank/DDBJ whole genome shotgun (WGS) entry which is preliminary data.</text>
</comment>
<dbReference type="AlphaFoldDB" id="A0A645D629"/>
<organism evidence="3">
    <name type="scientific">bioreactor metagenome</name>
    <dbReference type="NCBI Taxonomy" id="1076179"/>
    <lineage>
        <taxon>unclassified sequences</taxon>
        <taxon>metagenomes</taxon>
        <taxon>ecological metagenomes</taxon>
    </lineage>
</organism>
<dbReference type="SUPFAM" id="SSF159283">
    <property type="entry name" value="Guanosine diphospho-D-mannose pyrophosphorylase/mannose-6-phosphate isomerase linker domain"/>
    <property type="match status" value="1"/>
</dbReference>
<dbReference type="InterPro" id="IPR005835">
    <property type="entry name" value="NTP_transferase_dom"/>
</dbReference>